<dbReference type="EMBL" id="UINC01002439">
    <property type="protein sequence ID" value="SUZ96695.1"/>
    <property type="molecule type" value="Genomic_DNA"/>
</dbReference>
<dbReference type="GO" id="GO:1990351">
    <property type="term" value="C:transporter complex"/>
    <property type="evidence" value="ECO:0007669"/>
    <property type="project" value="TreeGrafter"/>
</dbReference>
<dbReference type="PANTHER" id="PTHR30189:SF1">
    <property type="entry name" value="LPS-ASSEMBLY PROTEIN LPTD"/>
    <property type="match status" value="1"/>
</dbReference>
<sequence>MGLQVATVTFLLLASLTTRADLSVSFADEAICPVDVIWLPPAVLPYVGRDPTSLQVELESDQIDMPEPHVLILTGGASVTQGAQSIYAENIVFDKNMFSLETGEAVVQTHEGDRLVVDSLELQLETRIGRADNVQFQIARRGAIAKGKVVDPGGVSHDTSGFTYAVAGRIGSVKGPRSYTPPDVITLPGGEVINVDNEGLTSVKTDTQPDAQERVRVKARSRGRADTLYFEGHDRERLENVVYSSCVAGDDTVLMEASEIILDHVTGIGIGKHLKVRFFDVPVLYFPVVSFPLTDERKTGFLFPTLGYGQDWGFNFRLPFYWNIAPDKDATFEWRVMANRGVQTAGEYRYLGTTAGGDYSGVLRAEYLPEDRKYGSSRYGWSYDHHLNTQRWDTDFRLDVDLGYVSDPSYLDDLADNLQVSSASHIPQTVNLEVDPYDIFVEEEDLRADLDFSAYQSVDAELTDDEEPYARLPGLSVTWSKTYDLSAEDRSDRYLRDDSTHFSLRPEVDSELVNFDHGSNDKTEGLRLDIQPAASLRMERQYGAITPKLTHAYTAYSVSGQPSGKPSSPTRSIFLFEVASELFLERDINWGGVDYVQTLVPRLAYHYVPYKDQSDLPVFDTGSVGFNNIADAYLGDGFWGADRIQDFQGFTLGLESDTYASESGDRMMKWTLAQQLYLADREVTLNSGDAPATSSYSSLLGELDFNFTRQWSANSFASWNWDDSEFDEWRVGSAYTPGPRKQVNLTYQSGGDDNRNVEVGLNWPLAPRWQLGAGGLFGEHEDDGQYMRISLGYDACCWAIRVELEDRPIVEDDDSEESGGGRIMFTLRLKGLGTISSGEVLGLSRGFSTSALAL</sequence>
<dbReference type="Pfam" id="PF04453">
    <property type="entry name" value="LptD"/>
    <property type="match status" value="1"/>
</dbReference>
<name>A0A381RXX2_9ZZZZ</name>
<dbReference type="GO" id="GO:0043165">
    <property type="term" value="P:Gram-negative-bacterium-type cell outer membrane assembly"/>
    <property type="evidence" value="ECO:0007669"/>
    <property type="project" value="InterPro"/>
</dbReference>
<proteinExistence type="inferred from homology"/>
<evidence type="ECO:0000313" key="2">
    <source>
        <dbReference type="EMBL" id="SUZ96695.1"/>
    </source>
</evidence>
<dbReference type="InterPro" id="IPR020889">
    <property type="entry name" value="LipoPS_assembly_LptD"/>
</dbReference>
<dbReference type="HAMAP" id="MF_01411">
    <property type="entry name" value="LPS_assembly_LptD"/>
    <property type="match status" value="1"/>
</dbReference>
<dbReference type="GO" id="GO:0015920">
    <property type="term" value="P:lipopolysaccharide transport"/>
    <property type="evidence" value="ECO:0007669"/>
    <property type="project" value="InterPro"/>
</dbReference>
<dbReference type="AlphaFoldDB" id="A0A381RXX2"/>
<gene>
    <name evidence="2" type="ORF">METZ01_LOCUS49549</name>
</gene>
<dbReference type="InterPro" id="IPR050218">
    <property type="entry name" value="LptD"/>
</dbReference>
<accession>A0A381RXX2</accession>
<dbReference type="PANTHER" id="PTHR30189">
    <property type="entry name" value="LPS-ASSEMBLY PROTEIN"/>
    <property type="match status" value="1"/>
</dbReference>
<organism evidence="2">
    <name type="scientific">marine metagenome</name>
    <dbReference type="NCBI Taxonomy" id="408172"/>
    <lineage>
        <taxon>unclassified sequences</taxon>
        <taxon>metagenomes</taxon>
        <taxon>ecological metagenomes</taxon>
    </lineage>
</organism>
<dbReference type="InterPro" id="IPR007543">
    <property type="entry name" value="LptD_C"/>
</dbReference>
<reference evidence="2" key="1">
    <citation type="submission" date="2018-05" db="EMBL/GenBank/DDBJ databases">
        <authorList>
            <person name="Lanie J.A."/>
            <person name="Ng W.-L."/>
            <person name="Kazmierczak K.M."/>
            <person name="Andrzejewski T.M."/>
            <person name="Davidsen T.M."/>
            <person name="Wayne K.J."/>
            <person name="Tettelin H."/>
            <person name="Glass J.I."/>
            <person name="Rusch D."/>
            <person name="Podicherti R."/>
            <person name="Tsui H.-C.T."/>
            <person name="Winkler M.E."/>
        </authorList>
    </citation>
    <scope>NUCLEOTIDE SEQUENCE</scope>
</reference>
<evidence type="ECO:0000259" key="1">
    <source>
        <dbReference type="Pfam" id="PF04453"/>
    </source>
</evidence>
<dbReference type="GO" id="GO:0009279">
    <property type="term" value="C:cell outer membrane"/>
    <property type="evidence" value="ECO:0007669"/>
    <property type="project" value="InterPro"/>
</dbReference>
<protein>
    <recommendedName>
        <fullName evidence="1">LptD C-terminal domain-containing protein</fullName>
    </recommendedName>
</protein>
<feature type="domain" description="LptD C-terminal" evidence="1">
    <location>
        <begin position="378"/>
        <end position="769"/>
    </location>
</feature>